<evidence type="ECO:0000256" key="3">
    <source>
        <dbReference type="ARBA" id="ARBA00022989"/>
    </source>
</evidence>
<comment type="subcellular location">
    <subcellularLocation>
        <location evidence="1">Membrane</location>
        <topology evidence="1">Multi-pass membrane protein</topology>
    </subcellularLocation>
</comment>
<comment type="caution">
    <text evidence="6">The sequence shown here is derived from an EMBL/GenBank/DDBJ whole genome shotgun (WGS) entry which is preliminary data.</text>
</comment>
<feature type="transmembrane region" description="Helical" evidence="5">
    <location>
        <begin position="123"/>
        <end position="143"/>
    </location>
</feature>
<dbReference type="PANTHER" id="PTHR23294">
    <property type="entry name" value="ET TRANSLATION PRODUCT-RELATED"/>
    <property type="match status" value="1"/>
</dbReference>
<keyword evidence="3 5" id="KW-1133">Transmembrane helix</keyword>
<sequence length="290" mass="31125">MTDKGDGGTDTNESQSQLQVYERPTGIKGLYYHPVTQVTMLGFVCFMGPGLFNALNGLGGGGQLDATTSANSNAAVYATFAFSAFFAGSINNVLGSRLTLLLGSTGYALYVGSYLAINIHPHANAFVIAAGAMLGLCAGLLWAAQGSLMLAYPTEGQKGYFISIFWAIFNLGGVVGAAVAFGTNFHSMTNSVANGTYIGFLVLTLIGVTIPFLMADPKKMIRTDGTKVTPPRQPSWKTEFIGLLLAIKMDPLIIMLFPMFFASNLFYTWQFNDFNGALFNIRTRSLNSFI</sequence>
<evidence type="ECO:0000313" key="6">
    <source>
        <dbReference type="EMBL" id="KAF9443609.1"/>
    </source>
</evidence>
<feature type="transmembrane region" description="Helical" evidence="5">
    <location>
        <begin position="240"/>
        <end position="261"/>
    </location>
</feature>
<dbReference type="Gene3D" id="1.20.1250.20">
    <property type="entry name" value="MFS general substrate transporter like domains"/>
    <property type="match status" value="1"/>
</dbReference>
<feature type="transmembrane region" description="Helical" evidence="5">
    <location>
        <begin position="30"/>
        <end position="54"/>
    </location>
</feature>
<feature type="transmembrane region" description="Helical" evidence="5">
    <location>
        <begin position="197"/>
        <end position="215"/>
    </location>
</feature>
<dbReference type="PANTHER" id="PTHR23294:SF59">
    <property type="entry name" value="UNC93-LIKE PROTEIN C922.05C"/>
    <property type="match status" value="1"/>
</dbReference>
<dbReference type="InterPro" id="IPR010291">
    <property type="entry name" value="Ion_channel_UNC-93"/>
</dbReference>
<name>A0A9P5X4Q9_9AGAR</name>
<proteinExistence type="predicted"/>
<dbReference type="InterPro" id="IPR051617">
    <property type="entry name" value="UNC-93-like_regulator"/>
</dbReference>
<dbReference type="AlphaFoldDB" id="A0A9P5X4Q9"/>
<accession>A0A9P5X4Q9</accession>
<protein>
    <recommendedName>
        <fullName evidence="8">MFS general substrate transporter</fullName>
    </recommendedName>
</protein>
<dbReference type="GO" id="GO:0016020">
    <property type="term" value="C:membrane"/>
    <property type="evidence" value="ECO:0007669"/>
    <property type="project" value="UniProtKB-SubCell"/>
</dbReference>
<evidence type="ECO:0000256" key="1">
    <source>
        <dbReference type="ARBA" id="ARBA00004141"/>
    </source>
</evidence>
<dbReference type="Pfam" id="PF05978">
    <property type="entry name" value="UNC-93"/>
    <property type="match status" value="1"/>
</dbReference>
<dbReference type="SUPFAM" id="SSF103473">
    <property type="entry name" value="MFS general substrate transporter"/>
    <property type="match status" value="1"/>
</dbReference>
<keyword evidence="2 5" id="KW-0812">Transmembrane</keyword>
<evidence type="ECO:0000256" key="5">
    <source>
        <dbReference type="SAM" id="Phobius"/>
    </source>
</evidence>
<organism evidence="6 7">
    <name type="scientific">Macrolepiota fuliginosa MF-IS2</name>
    <dbReference type="NCBI Taxonomy" id="1400762"/>
    <lineage>
        <taxon>Eukaryota</taxon>
        <taxon>Fungi</taxon>
        <taxon>Dikarya</taxon>
        <taxon>Basidiomycota</taxon>
        <taxon>Agaricomycotina</taxon>
        <taxon>Agaricomycetes</taxon>
        <taxon>Agaricomycetidae</taxon>
        <taxon>Agaricales</taxon>
        <taxon>Agaricineae</taxon>
        <taxon>Agaricaceae</taxon>
        <taxon>Macrolepiota</taxon>
    </lineage>
</organism>
<evidence type="ECO:0008006" key="8">
    <source>
        <dbReference type="Google" id="ProtNLM"/>
    </source>
</evidence>
<feature type="transmembrane region" description="Helical" evidence="5">
    <location>
        <begin position="164"/>
        <end position="185"/>
    </location>
</feature>
<evidence type="ECO:0000256" key="4">
    <source>
        <dbReference type="ARBA" id="ARBA00023136"/>
    </source>
</evidence>
<dbReference type="EMBL" id="MU151453">
    <property type="protein sequence ID" value="KAF9443609.1"/>
    <property type="molecule type" value="Genomic_DNA"/>
</dbReference>
<feature type="transmembrane region" description="Helical" evidence="5">
    <location>
        <begin position="98"/>
        <end position="117"/>
    </location>
</feature>
<feature type="transmembrane region" description="Helical" evidence="5">
    <location>
        <begin position="74"/>
        <end position="91"/>
    </location>
</feature>
<keyword evidence="4 5" id="KW-0472">Membrane</keyword>
<dbReference type="InterPro" id="IPR036259">
    <property type="entry name" value="MFS_trans_sf"/>
</dbReference>
<dbReference type="OrthoDB" id="196103at2759"/>
<reference evidence="6" key="1">
    <citation type="submission" date="2020-11" db="EMBL/GenBank/DDBJ databases">
        <authorList>
            <consortium name="DOE Joint Genome Institute"/>
            <person name="Ahrendt S."/>
            <person name="Riley R."/>
            <person name="Andreopoulos W."/>
            <person name="Labutti K."/>
            <person name="Pangilinan J."/>
            <person name="Ruiz-Duenas F.J."/>
            <person name="Barrasa J.M."/>
            <person name="Sanchez-Garcia M."/>
            <person name="Camarero S."/>
            <person name="Miyauchi S."/>
            <person name="Serrano A."/>
            <person name="Linde D."/>
            <person name="Babiker R."/>
            <person name="Drula E."/>
            <person name="Ayuso-Fernandez I."/>
            <person name="Pacheco R."/>
            <person name="Padilla G."/>
            <person name="Ferreira P."/>
            <person name="Barriuso J."/>
            <person name="Kellner H."/>
            <person name="Castanera R."/>
            <person name="Alfaro M."/>
            <person name="Ramirez L."/>
            <person name="Pisabarro A.G."/>
            <person name="Kuo A."/>
            <person name="Tritt A."/>
            <person name="Lipzen A."/>
            <person name="He G."/>
            <person name="Yan M."/>
            <person name="Ng V."/>
            <person name="Cullen D."/>
            <person name="Martin F."/>
            <person name="Rosso M.-N."/>
            <person name="Henrissat B."/>
            <person name="Hibbett D."/>
            <person name="Martinez A.T."/>
            <person name="Grigoriev I.V."/>
        </authorList>
    </citation>
    <scope>NUCLEOTIDE SEQUENCE</scope>
    <source>
        <strain evidence="6">MF-IS2</strain>
    </source>
</reference>
<keyword evidence="7" id="KW-1185">Reference proteome</keyword>
<evidence type="ECO:0000313" key="7">
    <source>
        <dbReference type="Proteomes" id="UP000807342"/>
    </source>
</evidence>
<evidence type="ECO:0000256" key="2">
    <source>
        <dbReference type="ARBA" id="ARBA00022692"/>
    </source>
</evidence>
<dbReference type="Proteomes" id="UP000807342">
    <property type="component" value="Unassembled WGS sequence"/>
</dbReference>
<feature type="non-terminal residue" evidence="6">
    <location>
        <position position="290"/>
    </location>
</feature>
<gene>
    <name evidence="6" type="ORF">P691DRAFT_778760</name>
</gene>